<accession>A0A0B1TAI8</accession>
<dbReference type="Proteomes" id="UP000053660">
    <property type="component" value="Unassembled WGS sequence"/>
</dbReference>
<feature type="compositionally biased region" description="Low complexity" evidence="1">
    <location>
        <begin position="69"/>
        <end position="85"/>
    </location>
</feature>
<dbReference type="EMBL" id="KN551101">
    <property type="protein sequence ID" value="KHJ92832.1"/>
    <property type="molecule type" value="Genomic_DNA"/>
</dbReference>
<proteinExistence type="predicted"/>
<reference evidence="2 3" key="1">
    <citation type="submission" date="2014-03" db="EMBL/GenBank/DDBJ databases">
        <title>Draft genome of the hookworm Oesophagostomum dentatum.</title>
        <authorList>
            <person name="Mitreva M."/>
        </authorList>
    </citation>
    <scope>NUCLEOTIDE SEQUENCE [LARGE SCALE GENOMIC DNA]</scope>
    <source>
        <strain evidence="2 3">OD-Hann</strain>
    </source>
</reference>
<dbReference type="AlphaFoldDB" id="A0A0B1TAI8"/>
<feature type="compositionally biased region" description="Polar residues" evidence="1">
    <location>
        <begin position="32"/>
        <end position="46"/>
    </location>
</feature>
<sequence length="100" mass="10806">MKLKKMKIEETIQEEEETGVSTSRGRRRTSVQQAHENVETGTSVGSPSRPRRASSITPAKPSPGRTRRTSGSSASSLGTTTTPKSPSRRGRPRGIETIAE</sequence>
<evidence type="ECO:0000313" key="2">
    <source>
        <dbReference type="EMBL" id="KHJ92832.1"/>
    </source>
</evidence>
<feature type="compositionally biased region" description="Basic and acidic residues" evidence="1">
    <location>
        <begin position="1"/>
        <end position="10"/>
    </location>
</feature>
<organism evidence="2 3">
    <name type="scientific">Oesophagostomum dentatum</name>
    <name type="common">Nodular worm</name>
    <dbReference type="NCBI Taxonomy" id="61180"/>
    <lineage>
        <taxon>Eukaryota</taxon>
        <taxon>Metazoa</taxon>
        <taxon>Ecdysozoa</taxon>
        <taxon>Nematoda</taxon>
        <taxon>Chromadorea</taxon>
        <taxon>Rhabditida</taxon>
        <taxon>Rhabditina</taxon>
        <taxon>Rhabditomorpha</taxon>
        <taxon>Strongyloidea</taxon>
        <taxon>Strongylidae</taxon>
        <taxon>Oesophagostomum</taxon>
    </lineage>
</organism>
<evidence type="ECO:0000313" key="3">
    <source>
        <dbReference type="Proteomes" id="UP000053660"/>
    </source>
</evidence>
<protein>
    <submittedName>
        <fullName evidence="2">Uncharacterized protein</fullName>
    </submittedName>
</protein>
<evidence type="ECO:0000256" key="1">
    <source>
        <dbReference type="SAM" id="MobiDB-lite"/>
    </source>
</evidence>
<gene>
    <name evidence="2" type="ORF">OESDEN_07271</name>
</gene>
<keyword evidence="3" id="KW-1185">Reference proteome</keyword>
<name>A0A0B1TAI8_OESDE</name>
<feature type="region of interest" description="Disordered" evidence="1">
    <location>
        <begin position="1"/>
        <end position="100"/>
    </location>
</feature>